<gene>
    <name evidence="2" type="ORF">NF685_03605</name>
</gene>
<dbReference type="Gene3D" id="3.40.30.10">
    <property type="entry name" value="Glutaredoxin"/>
    <property type="match status" value="2"/>
</dbReference>
<dbReference type="InterPro" id="IPR000866">
    <property type="entry name" value="AhpC/TSA"/>
</dbReference>
<dbReference type="RefSeq" id="WP_252848634.1">
    <property type="nucleotide sequence ID" value="NZ_BAPW01000012.1"/>
</dbReference>
<name>A0ABT1CE26_9PROT</name>
<reference evidence="2 3" key="1">
    <citation type="submission" date="2022-06" db="EMBL/GenBank/DDBJ databases">
        <title>Whole-genome of Asaia lannensis strain LMG 27011T.</title>
        <authorList>
            <person name="Sombolestani A."/>
        </authorList>
    </citation>
    <scope>NUCLEOTIDE SEQUENCE [LARGE SCALE GENOMIC DNA]</scope>
    <source>
        <strain evidence="2 3">NBRC 102526</strain>
    </source>
</reference>
<sequence>MSHFSYAPPVDRPVARLGAALVASVLLCLGTRHATYAAGQANASAQPDTNSPAYIAEDPALAGLIGRPAPALVYTTLSGQNLDLSQIYGRKPVYLKLWATYCIPCRAQMPGFEAMYKTYGDRLSIVAVDIGFGETPDKVRAFVQRTGLTMPVVMDDGRLGDWLGIRATPLHVLIDRNGRIAYAGHQDGPALLAAIQHVIDMPRDRKTLLLSRPGAAVVLKKGDVVPVFASGENGSPLVSNHADKAQALYFTAPWCETYLKDLEPKVAQSCAVMRQRVKASASTGKLIWKAVAARLWTEPGDMAPYQAELGNRIPLVLDTDGTIFNRFGIRQIPAIALIDRTGHLRQIVDGSDSQAQAKIAAFAKEN</sequence>
<accession>A0ABT1CE26</accession>
<dbReference type="SUPFAM" id="SSF52833">
    <property type="entry name" value="Thioredoxin-like"/>
    <property type="match status" value="2"/>
</dbReference>
<evidence type="ECO:0000313" key="3">
    <source>
        <dbReference type="Proteomes" id="UP001523401"/>
    </source>
</evidence>
<dbReference type="InterPro" id="IPR013766">
    <property type="entry name" value="Thioredoxin_domain"/>
</dbReference>
<keyword evidence="3" id="KW-1185">Reference proteome</keyword>
<dbReference type="PROSITE" id="PS51352">
    <property type="entry name" value="THIOREDOXIN_2"/>
    <property type="match status" value="1"/>
</dbReference>
<dbReference type="PANTHER" id="PTHR42852:SF17">
    <property type="entry name" value="THIOREDOXIN-LIKE PROTEIN HI_1115"/>
    <property type="match status" value="1"/>
</dbReference>
<dbReference type="InterPro" id="IPR050553">
    <property type="entry name" value="Thioredoxin_ResA/DsbE_sf"/>
</dbReference>
<feature type="domain" description="Thioredoxin" evidence="1">
    <location>
        <begin position="63"/>
        <end position="200"/>
    </location>
</feature>
<comment type="caution">
    <text evidence="2">The sequence shown here is derived from an EMBL/GenBank/DDBJ whole genome shotgun (WGS) entry which is preliminary data.</text>
</comment>
<dbReference type="CDD" id="cd02966">
    <property type="entry name" value="TlpA_like_family"/>
    <property type="match status" value="1"/>
</dbReference>
<dbReference type="PANTHER" id="PTHR42852">
    <property type="entry name" value="THIOL:DISULFIDE INTERCHANGE PROTEIN DSBE"/>
    <property type="match status" value="1"/>
</dbReference>
<dbReference type="EMBL" id="JAMXQU010000002">
    <property type="protein sequence ID" value="MCO6159115.1"/>
    <property type="molecule type" value="Genomic_DNA"/>
</dbReference>
<evidence type="ECO:0000259" key="1">
    <source>
        <dbReference type="PROSITE" id="PS51352"/>
    </source>
</evidence>
<proteinExistence type="predicted"/>
<dbReference type="InterPro" id="IPR036249">
    <property type="entry name" value="Thioredoxin-like_sf"/>
</dbReference>
<protein>
    <submittedName>
        <fullName evidence="2">Redoxin domain-containing protein</fullName>
    </submittedName>
</protein>
<evidence type="ECO:0000313" key="2">
    <source>
        <dbReference type="EMBL" id="MCO6159115.1"/>
    </source>
</evidence>
<dbReference type="Pfam" id="PF00578">
    <property type="entry name" value="AhpC-TSA"/>
    <property type="match status" value="1"/>
</dbReference>
<dbReference type="Proteomes" id="UP001523401">
    <property type="component" value="Unassembled WGS sequence"/>
</dbReference>
<organism evidence="2 3">
    <name type="scientific">Asaia lannensis NBRC 102526</name>
    <dbReference type="NCBI Taxonomy" id="1307926"/>
    <lineage>
        <taxon>Bacteria</taxon>
        <taxon>Pseudomonadati</taxon>
        <taxon>Pseudomonadota</taxon>
        <taxon>Alphaproteobacteria</taxon>
        <taxon>Acetobacterales</taxon>
        <taxon>Acetobacteraceae</taxon>
        <taxon>Asaia</taxon>
    </lineage>
</organism>